<dbReference type="Proteomes" id="UP001431010">
    <property type="component" value="Chromosome"/>
</dbReference>
<keyword evidence="3" id="KW-1185">Reference proteome</keyword>
<organism evidence="2 3">
    <name type="scientific">Bradyrhizobium ontarionense</name>
    <dbReference type="NCBI Taxonomy" id="2898149"/>
    <lineage>
        <taxon>Bacteria</taxon>
        <taxon>Pseudomonadati</taxon>
        <taxon>Pseudomonadota</taxon>
        <taxon>Alphaproteobacteria</taxon>
        <taxon>Hyphomicrobiales</taxon>
        <taxon>Nitrobacteraceae</taxon>
        <taxon>Bradyrhizobium</taxon>
    </lineage>
</organism>
<protein>
    <submittedName>
        <fullName evidence="2">Uncharacterized protein</fullName>
    </submittedName>
</protein>
<proteinExistence type="predicted"/>
<feature type="transmembrane region" description="Helical" evidence="1">
    <location>
        <begin position="27"/>
        <end position="47"/>
    </location>
</feature>
<evidence type="ECO:0000313" key="2">
    <source>
        <dbReference type="EMBL" id="UFZ06268.1"/>
    </source>
</evidence>
<gene>
    <name evidence="2" type="ORF">LQG66_08200</name>
</gene>
<sequence length="53" mass="6037">MRRFALKALFTLLTLNRDDDDPPRWDRIILIGSTVVTIGLVGLYAYGKATGRW</sequence>
<evidence type="ECO:0000256" key="1">
    <source>
        <dbReference type="SAM" id="Phobius"/>
    </source>
</evidence>
<keyword evidence="1" id="KW-1133">Transmembrane helix</keyword>
<name>A0ABY3RG38_9BRAD</name>
<reference evidence="2" key="1">
    <citation type="journal article" date="2024" name="Antonie Van Leeuwenhoek">
        <title>Bradyrhizobium ontarionense sp. nov., a novel bacterial symbiont isolated from Aeschynomene indica (Indian jointvetch), harbours photosynthesis, nitrogen fixation and nitrous oxide (N2O) reductase genes.</title>
        <authorList>
            <person name="Bromfield E.S.P."/>
            <person name="Cloutier S."/>
        </authorList>
    </citation>
    <scope>NUCLEOTIDE SEQUENCE</scope>
    <source>
        <strain evidence="2">A19</strain>
    </source>
</reference>
<accession>A0ABY3RG38</accession>
<keyword evidence="1" id="KW-0472">Membrane</keyword>
<keyword evidence="1" id="KW-0812">Transmembrane</keyword>
<dbReference type="RefSeq" id="WP_231325235.1">
    <property type="nucleotide sequence ID" value="NZ_CP088156.1"/>
</dbReference>
<dbReference type="EMBL" id="CP088156">
    <property type="protein sequence ID" value="UFZ06268.1"/>
    <property type="molecule type" value="Genomic_DNA"/>
</dbReference>
<evidence type="ECO:0000313" key="3">
    <source>
        <dbReference type="Proteomes" id="UP001431010"/>
    </source>
</evidence>